<reference evidence="1 2" key="1">
    <citation type="submission" date="2021-06" db="EMBL/GenBank/DDBJ databases">
        <authorList>
            <person name="Sun Q."/>
            <person name="Li D."/>
        </authorList>
    </citation>
    <scope>NUCLEOTIDE SEQUENCE [LARGE SCALE GENOMIC DNA]</scope>
    <source>
        <strain evidence="1 2">MSJ-4</strain>
    </source>
</reference>
<accession>A0ABS6F1U9</accession>
<organism evidence="1 2">
    <name type="scientific">Clostridium simiarum</name>
    <dbReference type="NCBI Taxonomy" id="2841506"/>
    <lineage>
        <taxon>Bacteria</taxon>
        <taxon>Bacillati</taxon>
        <taxon>Bacillota</taxon>
        <taxon>Clostridia</taxon>
        <taxon>Eubacteriales</taxon>
        <taxon>Clostridiaceae</taxon>
        <taxon>Clostridium</taxon>
    </lineage>
</organism>
<dbReference type="InterPro" id="IPR030910">
    <property type="entry name" value="SLAP_dom"/>
</dbReference>
<dbReference type="Proteomes" id="UP000736583">
    <property type="component" value="Unassembled WGS sequence"/>
</dbReference>
<sequence length="278" mass="31918">MNLGGAMANNFIKTKLSINTDNESTMSSLQQDLMKEELEQVEKKHPMEKNQVCIDGTYMVEYDKHVELGFFIRNTLPNKINFENLPLVITDSKGEVILKKVFNMIDFGTLQPMCARPWKIELKKKYLLKPIKQDDWKIVFDASETGTKAVNTLDLELKNVPKNLTYKEKKDLMNFYNTLPRLRKGSFEINMYKLGYNSSKDVYITLIFRNGTDKTGGIEKLPINVMSKIGTPLLRTVFEPKEPMKIPAKSAILQTFTFKVDGSLVDSIPEKDLIVKFE</sequence>
<dbReference type="EMBL" id="JAHLQL010000004">
    <property type="protein sequence ID" value="MBU5592497.1"/>
    <property type="molecule type" value="Genomic_DNA"/>
</dbReference>
<keyword evidence="2" id="KW-1185">Reference proteome</keyword>
<dbReference type="RefSeq" id="WP_216457275.1">
    <property type="nucleotide sequence ID" value="NZ_JAHLQL010000004.1"/>
</dbReference>
<evidence type="ECO:0000313" key="1">
    <source>
        <dbReference type="EMBL" id="MBU5592497.1"/>
    </source>
</evidence>
<evidence type="ECO:0000313" key="2">
    <source>
        <dbReference type="Proteomes" id="UP000736583"/>
    </source>
</evidence>
<name>A0ABS6F1U9_9CLOT</name>
<protein>
    <submittedName>
        <fullName evidence="1">SLAP domain-containing protein</fullName>
    </submittedName>
</protein>
<gene>
    <name evidence="1" type="ORF">KQI89_12100</name>
</gene>
<comment type="caution">
    <text evidence="1">The sequence shown here is derived from an EMBL/GenBank/DDBJ whole genome shotgun (WGS) entry which is preliminary data.</text>
</comment>
<dbReference type="NCBIfam" id="TIGR04398">
    <property type="entry name" value="SLAP_DUP"/>
    <property type="match status" value="2"/>
</dbReference>
<proteinExistence type="predicted"/>